<dbReference type="EMBL" id="CP042304">
    <property type="protein sequence ID" value="QDZ10276.1"/>
    <property type="molecule type" value="Genomic_DNA"/>
</dbReference>
<reference evidence="2 3" key="1">
    <citation type="submission" date="2019-07" db="EMBL/GenBank/DDBJ databases">
        <title>Full genome sequence of Devosia sp. Gsoil 520.</title>
        <authorList>
            <person name="Im W.-T."/>
        </authorList>
    </citation>
    <scope>NUCLEOTIDE SEQUENCE [LARGE SCALE GENOMIC DNA]</scope>
    <source>
        <strain evidence="2 3">Gsoil 520</strain>
    </source>
</reference>
<proteinExistence type="predicted"/>
<protein>
    <submittedName>
        <fullName evidence="2">DUF3601 domain-containing protein</fullName>
    </submittedName>
</protein>
<dbReference type="OrthoDB" id="7597336at2"/>
<keyword evidence="3" id="KW-1185">Reference proteome</keyword>
<feature type="domain" description="DUF3601" evidence="1">
    <location>
        <begin position="19"/>
        <end position="79"/>
    </location>
</feature>
<dbReference type="Gene3D" id="2.30.30.350">
    <property type="entry name" value="mobile metagenome of vibrio cholerae. Integron cassette protein vch_cass4"/>
    <property type="match status" value="1"/>
</dbReference>
<dbReference type="Pfam" id="PF12208">
    <property type="entry name" value="DUF3601"/>
    <property type="match status" value="1"/>
</dbReference>
<sequence length="90" mass="10414">MNQAWPATPFAHLVPERNYVVIRAFRDYDGADHPIGESWTFIGSSFLPYDDGLSLFAVIHGQRHQVRMQWRDEEQGPIIDNLSAYLQPKK</sequence>
<dbReference type="AlphaFoldDB" id="A0A5B8LQE6"/>
<organism evidence="2 3">
    <name type="scientific">Devosia ginsengisoli</name>
    <dbReference type="NCBI Taxonomy" id="400770"/>
    <lineage>
        <taxon>Bacteria</taxon>
        <taxon>Pseudomonadati</taxon>
        <taxon>Pseudomonadota</taxon>
        <taxon>Alphaproteobacteria</taxon>
        <taxon>Hyphomicrobiales</taxon>
        <taxon>Devosiaceae</taxon>
        <taxon>Devosia</taxon>
    </lineage>
</organism>
<evidence type="ECO:0000313" key="3">
    <source>
        <dbReference type="Proteomes" id="UP000315364"/>
    </source>
</evidence>
<accession>A0A5B8LQE6</accession>
<dbReference type="Proteomes" id="UP000315364">
    <property type="component" value="Chromosome"/>
</dbReference>
<dbReference type="RefSeq" id="WP_146289078.1">
    <property type="nucleotide sequence ID" value="NZ_CP042304.1"/>
</dbReference>
<dbReference type="KEGG" id="dea:FPZ08_05655"/>
<evidence type="ECO:0000259" key="1">
    <source>
        <dbReference type="Pfam" id="PF12208"/>
    </source>
</evidence>
<name>A0A5B8LQE6_9HYPH</name>
<gene>
    <name evidence="2" type="ORF">FPZ08_05655</name>
</gene>
<dbReference type="InterPro" id="IPR022020">
    <property type="entry name" value="DUF3601"/>
</dbReference>
<evidence type="ECO:0000313" key="2">
    <source>
        <dbReference type="EMBL" id="QDZ10276.1"/>
    </source>
</evidence>